<sequence length="64" mass="7056">MGNGWETVLSQKPSFTTTDVKTQSVVQDCSHRLAEKIGNADNGLAAKIRLIPENKIGMKFNDNH</sequence>
<comment type="caution">
    <text evidence="1">The sequence shown here is derived from an EMBL/GenBank/DDBJ whole genome shotgun (WGS) entry which is preliminary data.</text>
</comment>
<accession>A0A9D4EF96</accession>
<dbReference type="AlphaFoldDB" id="A0A9D4EF96"/>
<name>A0A9D4EF96_DREPO</name>
<evidence type="ECO:0000313" key="2">
    <source>
        <dbReference type="Proteomes" id="UP000828390"/>
    </source>
</evidence>
<evidence type="ECO:0000313" key="1">
    <source>
        <dbReference type="EMBL" id="KAH3777551.1"/>
    </source>
</evidence>
<organism evidence="1 2">
    <name type="scientific">Dreissena polymorpha</name>
    <name type="common">Zebra mussel</name>
    <name type="synonym">Mytilus polymorpha</name>
    <dbReference type="NCBI Taxonomy" id="45954"/>
    <lineage>
        <taxon>Eukaryota</taxon>
        <taxon>Metazoa</taxon>
        <taxon>Spiralia</taxon>
        <taxon>Lophotrochozoa</taxon>
        <taxon>Mollusca</taxon>
        <taxon>Bivalvia</taxon>
        <taxon>Autobranchia</taxon>
        <taxon>Heteroconchia</taxon>
        <taxon>Euheterodonta</taxon>
        <taxon>Imparidentia</taxon>
        <taxon>Neoheterodontei</taxon>
        <taxon>Myida</taxon>
        <taxon>Dreissenoidea</taxon>
        <taxon>Dreissenidae</taxon>
        <taxon>Dreissena</taxon>
    </lineage>
</organism>
<dbReference type="Proteomes" id="UP000828390">
    <property type="component" value="Unassembled WGS sequence"/>
</dbReference>
<dbReference type="EMBL" id="JAIWYP010000009">
    <property type="protein sequence ID" value="KAH3777551.1"/>
    <property type="molecule type" value="Genomic_DNA"/>
</dbReference>
<reference evidence="1" key="1">
    <citation type="journal article" date="2019" name="bioRxiv">
        <title>The Genome of the Zebra Mussel, Dreissena polymorpha: A Resource for Invasive Species Research.</title>
        <authorList>
            <person name="McCartney M.A."/>
            <person name="Auch B."/>
            <person name="Kono T."/>
            <person name="Mallez S."/>
            <person name="Zhang Y."/>
            <person name="Obille A."/>
            <person name="Becker A."/>
            <person name="Abrahante J.E."/>
            <person name="Garbe J."/>
            <person name="Badalamenti J.P."/>
            <person name="Herman A."/>
            <person name="Mangelson H."/>
            <person name="Liachko I."/>
            <person name="Sullivan S."/>
            <person name="Sone E.D."/>
            <person name="Koren S."/>
            <person name="Silverstein K.A.T."/>
            <person name="Beckman K.B."/>
            <person name="Gohl D.M."/>
        </authorList>
    </citation>
    <scope>NUCLEOTIDE SEQUENCE</scope>
    <source>
        <strain evidence="1">Duluth1</strain>
        <tissue evidence="1">Whole animal</tissue>
    </source>
</reference>
<proteinExistence type="predicted"/>
<reference evidence="1" key="2">
    <citation type="submission" date="2020-11" db="EMBL/GenBank/DDBJ databases">
        <authorList>
            <person name="McCartney M.A."/>
            <person name="Auch B."/>
            <person name="Kono T."/>
            <person name="Mallez S."/>
            <person name="Becker A."/>
            <person name="Gohl D.M."/>
            <person name="Silverstein K.A.T."/>
            <person name="Koren S."/>
            <person name="Bechman K.B."/>
            <person name="Herman A."/>
            <person name="Abrahante J.E."/>
            <person name="Garbe J."/>
        </authorList>
    </citation>
    <scope>NUCLEOTIDE SEQUENCE</scope>
    <source>
        <strain evidence="1">Duluth1</strain>
        <tissue evidence="1">Whole animal</tissue>
    </source>
</reference>
<keyword evidence="2" id="KW-1185">Reference proteome</keyword>
<gene>
    <name evidence="1" type="ORF">DPMN_178998</name>
</gene>
<protein>
    <submittedName>
        <fullName evidence="1">Uncharacterized protein</fullName>
    </submittedName>
</protein>